<organism evidence="1 2">
    <name type="scientific">Marivibrio halodurans</name>
    <dbReference type="NCBI Taxonomy" id="2039722"/>
    <lineage>
        <taxon>Bacteria</taxon>
        <taxon>Pseudomonadati</taxon>
        <taxon>Pseudomonadota</taxon>
        <taxon>Alphaproteobacteria</taxon>
        <taxon>Rhodospirillales</taxon>
        <taxon>Rhodospirillaceae</taxon>
        <taxon>Marivibrio</taxon>
    </lineage>
</organism>
<dbReference type="EMBL" id="JAGMWN010000001">
    <property type="protein sequence ID" value="MBP5855664.1"/>
    <property type="molecule type" value="Genomic_DNA"/>
</dbReference>
<sequence length="88" mass="10012">MQAFRELSRRGVAECADIGATDEGDPQFYLFSTHDWEAFQTISKVTDETGTIYLCEDRRGMLIAKHREICALLNTVVWSGEDRIKARA</sequence>
<proteinExistence type="predicted"/>
<dbReference type="AlphaFoldDB" id="A0A8J7V2E0"/>
<comment type="caution">
    <text evidence="1">The sequence shown here is derived from an EMBL/GenBank/DDBJ whole genome shotgun (WGS) entry which is preliminary data.</text>
</comment>
<evidence type="ECO:0000313" key="1">
    <source>
        <dbReference type="EMBL" id="MBP5855664.1"/>
    </source>
</evidence>
<name>A0A8J7V2E0_9PROT</name>
<evidence type="ECO:0000313" key="2">
    <source>
        <dbReference type="Proteomes" id="UP000672602"/>
    </source>
</evidence>
<keyword evidence="2" id="KW-1185">Reference proteome</keyword>
<dbReference type="RefSeq" id="WP_210680241.1">
    <property type="nucleotide sequence ID" value="NZ_JAGMWN010000001.1"/>
</dbReference>
<protein>
    <submittedName>
        <fullName evidence="1">Uncharacterized protein</fullName>
    </submittedName>
</protein>
<reference evidence="1" key="1">
    <citation type="submission" date="2021-04" db="EMBL/GenBank/DDBJ databases">
        <authorList>
            <person name="Zhang D.-C."/>
        </authorList>
    </citation>
    <scope>NUCLEOTIDE SEQUENCE</scope>
    <source>
        <strain evidence="1">CGMCC 1.15697</strain>
    </source>
</reference>
<dbReference type="Proteomes" id="UP000672602">
    <property type="component" value="Unassembled WGS sequence"/>
</dbReference>
<accession>A0A8J7V2E0</accession>
<gene>
    <name evidence="1" type="ORF">KAJ83_01485</name>
</gene>